<comment type="caution">
    <text evidence="2">The sequence shown here is derived from an EMBL/GenBank/DDBJ whole genome shotgun (WGS) entry which is preliminary data.</text>
</comment>
<evidence type="ECO:0000313" key="3">
    <source>
        <dbReference type="Proteomes" id="UP000239590"/>
    </source>
</evidence>
<sequence length="178" mass="19429">MKSSFRFALTLLFVFSISSLTMAQADKSQRPSPPATATGKIGTATVTIQYNSPSVKGRTVWGELVPYGKVWRAGANEATTFETDQAIQVGGKSLPAGKYTLFAIPEEKQWTFIFNSQTGQWGVKRTGEANLDRANDVLTVTAKPKAMASASERLMYEVTPQGFTLKWATLEVPVSLKE</sequence>
<reference evidence="3" key="1">
    <citation type="submission" date="2018-02" db="EMBL/GenBank/DDBJ databases">
        <title>Genome sequencing of Solimonas sp. HR-BB.</title>
        <authorList>
            <person name="Lee Y."/>
            <person name="Jeon C.O."/>
        </authorList>
    </citation>
    <scope>NUCLEOTIDE SEQUENCE [LARGE SCALE GENOMIC DNA]</scope>
    <source>
        <strain evidence="3">HR-U</strain>
    </source>
</reference>
<evidence type="ECO:0000256" key="1">
    <source>
        <dbReference type="SAM" id="SignalP"/>
    </source>
</evidence>
<protein>
    <submittedName>
        <fullName evidence="2">DUF2911 domain-containing protein</fullName>
    </submittedName>
</protein>
<evidence type="ECO:0000313" key="2">
    <source>
        <dbReference type="EMBL" id="PQA56726.1"/>
    </source>
</evidence>
<dbReference type="RefSeq" id="WP_094810020.1">
    <property type="nucleotide sequence ID" value="NZ_PTRA01000002.1"/>
</dbReference>
<dbReference type="Pfam" id="PF11138">
    <property type="entry name" value="DUF2911"/>
    <property type="match status" value="1"/>
</dbReference>
<organism evidence="2 3">
    <name type="scientific">Siphonobacter curvatus</name>
    <dbReference type="NCBI Taxonomy" id="2094562"/>
    <lineage>
        <taxon>Bacteria</taxon>
        <taxon>Pseudomonadati</taxon>
        <taxon>Bacteroidota</taxon>
        <taxon>Cytophagia</taxon>
        <taxon>Cytophagales</taxon>
        <taxon>Cytophagaceae</taxon>
        <taxon>Siphonobacter</taxon>
    </lineage>
</organism>
<feature type="signal peptide" evidence="1">
    <location>
        <begin position="1"/>
        <end position="23"/>
    </location>
</feature>
<keyword evidence="1" id="KW-0732">Signal</keyword>
<dbReference type="EMBL" id="PTRA01000002">
    <property type="protein sequence ID" value="PQA56726.1"/>
    <property type="molecule type" value="Genomic_DNA"/>
</dbReference>
<feature type="chain" id="PRO_5015512142" evidence="1">
    <location>
        <begin position="24"/>
        <end position="178"/>
    </location>
</feature>
<dbReference type="AlphaFoldDB" id="A0A2S7IJP5"/>
<dbReference type="InterPro" id="IPR021314">
    <property type="entry name" value="DUF2911"/>
</dbReference>
<name>A0A2S7IJP5_9BACT</name>
<dbReference type="OrthoDB" id="195456at2"/>
<keyword evidence="3" id="KW-1185">Reference proteome</keyword>
<proteinExistence type="predicted"/>
<accession>A0A2S7IJP5</accession>
<dbReference type="Proteomes" id="UP000239590">
    <property type="component" value="Unassembled WGS sequence"/>
</dbReference>
<gene>
    <name evidence="2" type="ORF">C5O19_15385</name>
</gene>